<dbReference type="EMBL" id="JAAHFQ010000197">
    <property type="protein sequence ID" value="NER28318.1"/>
    <property type="molecule type" value="Genomic_DNA"/>
</dbReference>
<dbReference type="AlphaFoldDB" id="A0A6B3NGA5"/>
<sequence>MHPFISSSLGQFEAYSAELEQNQLFKVQIKQIIPGKTLTLLQWGEVIKLWQQDNEFRELFTTVLAKIPYPAFFWETPPITQNTLEQKFEFVAINSPTLANVPPEPDAFAEHIGHSLNTDLVKAFPNLGGDALLIAPCQNSLQANYVHLAKFVRCAPKQQIDKFWKTIGYTLEQILQARDPHPLWVSTCGLGVYWLHVRIDSFPKYYQHTPYREVR</sequence>
<name>A0A6B3NGA5_9CYAN</name>
<comment type="caution">
    <text evidence="1">The sequence shown here is derived from an EMBL/GenBank/DDBJ whole genome shotgun (WGS) entry which is preliminary data.</text>
</comment>
<proteinExistence type="predicted"/>
<reference evidence="1" key="1">
    <citation type="submission" date="2019-11" db="EMBL/GenBank/DDBJ databases">
        <title>Genomic insights into an expanded diversity of filamentous marine cyanobacteria reveals the extraordinary biosynthetic potential of Moorea and Okeania.</title>
        <authorList>
            <person name="Ferreira Leao T."/>
            <person name="Wang M."/>
            <person name="Moss N."/>
            <person name="Da Silva R."/>
            <person name="Sanders J."/>
            <person name="Nurk S."/>
            <person name="Gurevich A."/>
            <person name="Humphrey G."/>
            <person name="Reher R."/>
            <person name="Zhu Q."/>
            <person name="Belda-Ferre P."/>
            <person name="Glukhov E."/>
            <person name="Rex R."/>
            <person name="Dorrestein P.C."/>
            <person name="Knight R."/>
            <person name="Pevzner P."/>
            <person name="Gerwick W.H."/>
            <person name="Gerwick L."/>
        </authorList>
    </citation>
    <scope>NUCLEOTIDE SEQUENCE</scope>
    <source>
        <strain evidence="1">SIO1C4</strain>
    </source>
</reference>
<dbReference type="Pfam" id="PF22086">
    <property type="entry name" value="DUF6940"/>
    <property type="match status" value="1"/>
</dbReference>
<accession>A0A6B3NGA5</accession>
<evidence type="ECO:0000313" key="1">
    <source>
        <dbReference type="EMBL" id="NER28318.1"/>
    </source>
</evidence>
<dbReference type="InterPro" id="IPR054220">
    <property type="entry name" value="DUF6940"/>
</dbReference>
<gene>
    <name evidence="1" type="ORF">F6J89_11950</name>
</gene>
<protein>
    <submittedName>
        <fullName evidence="1">Uncharacterized protein</fullName>
    </submittedName>
</protein>
<organism evidence="1">
    <name type="scientific">Symploca sp. SIO1C4</name>
    <dbReference type="NCBI Taxonomy" id="2607765"/>
    <lineage>
        <taxon>Bacteria</taxon>
        <taxon>Bacillati</taxon>
        <taxon>Cyanobacteriota</taxon>
        <taxon>Cyanophyceae</taxon>
        <taxon>Coleofasciculales</taxon>
        <taxon>Coleofasciculaceae</taxon>
        <taxon>Symploca</taxon>
    </lineage>
</organism>